<evidence type="ECO:0000313" key="1">
    <source>
        <dbReference type="EMBL" id="NMN97913.1"/>
    </source>
</evidence>
<comment type="caution">
    <text evidence="1">The sequence shown here is derived from an EMBL/GenBank/DDBJ whole genome shotgun (WGS) entry which is preliminary data.</text>
</comment>
<name>A0A848KFZ8_9NOCA</name>
<reference evidence="1 2" key="1">
    <citation type="submission" date="2019-05" db="EMBL/GenBank/DDBJ databases">
        <authorList>
            <person name="Lee S.D."/>
        </authorList>
    </citation>
    <scope>NUCLEOTIDE SEQUENCE [LARGE SCALE GENOMIC DNA]</scope>
    <source>
        <strain evidence="1 2">YC2-7</strain>
    </source>
</reference>
<keyword evidence="2" id="KW-1185">Reference proteome</keyword>
<dbReference type="RefSeq" id="WP_169591321.1">
    <property type="nucleotide sequence ID" value="NZ_VCQU01000009.1"/>
</dbReference>
<dbReference type="Proteomes" id="UP000535543">
    <property type="component" value="Unassembled WGS sequence"/>
</dbReference>
<dbReference type="InterPro" id="IPR019639">
    <property type="entry name" value="DUF2505"/>
</dbReference>
<dbReference type="SUPFAM" id="SSF55961">
    <property type="entry name" value="Bet v1-like"/>
    <property type="match status" value="1"/>
</dbReference>
<gene>
    <name evidence="1" type="ORF">FGL95_23025</name>
</gene>
<proteinExistence type="predicted"/>
<dbReference type="Pfam" id="PF10698">
    <property type="entry name" value="DUF2505"/>
    <property type="match status" value="1"/>
</dbReference>
<evidence type="ECO:0000313" key="2">
    <source>
        <dbReference type="Proteomes" id="UP000535543"/>
    </source>
</evidence>
<dbReference type="EMBL" id="VCQU01000009">
    <property type="protein sequence ID" value="NMN97913.1"/>
    <property type="molecule type" value="Genomic_DNA"/>
</dbReference>
<sequence length="171" mass="18334">MSRSFEFDLAYTSTPAQVHAVLTSEEYWRSVFEGAENADVTYTSPGPGALRVVLTQVIGDRSIPGPVRRVLGGELTLSYAMEWQQFDGPGATGSFGGKSTGVVGLADGVFALTDAGTGALITAKGKVEVKVRLVGGVIEKIFEQALHKTLTHQRNDVEKWIAERSSSETKD</sequence>
<organism evidence="1 2">
    <name type="scientific">Antrihabitans stalactiti</name>
    <dbReference type="NCBI Taxonomy" id="2584121"/>
    <lineage>
        <taxon>Bacteria</taxon>
        <taxon>Bacillati</taxon>
        <taxon>Actinomycetota</taxon>
        <taxon>Actinomycetes</taxon>
        <taxon>Mycobacteriales</taxon>
        <taxon>Nocardiaceae</taxon>
        <taxon>Antrihabitans</taxon>
    </lineage>
</organism>
<reference evidence="1 2" key="2">
    <citation type="submission" date="2020-06" db="EMBL/GenBank/DDBJ databases">
        <title>Antribacter stalactiti gen. nov., sp. nov., a new member of the family Nacardiaceae isolated from a cave.</title>
        <authorList>
            <person name="Kim I.S."/>
        </authorList>
    </citation>
    <scope>NUCLEOTIDE SEQUENCE [LARGE SCALE GENOMIC DNA]</scope>
    <source>
        <strain evidence="1 2">YC2-7</strain>
    </source>
</reference>
<accession>A0A848KFZ8</accession>
<dbReference type="AlphaFoldDB" id="A0A848KFZ8"/>
<protein>
    <submittedName>
        <fullName evidence="1">DUF2505 domain-containing protein</fullName>
    </submittedName>
</protein>